<organism evidence="2 3">
    <name type="scientific">Paraburkholderia franconis</name>
    <dbReference type="NCBI Taxonomy" id="2654983"/>
    <lineage>
        <taxon>Bacteria</taxon>
        <taxon>Pseudomonadati</taxon>
        <taxon>Pseudomonadota</taxon>
        <taxon>Betaproteobacteria</taxon>
        <taxon>Burkholderiales</taxon>
        <taxon>Burkholderiaceae</taxon>
        <taxon>Paraburkholderia</taxon>
    </lineage>
</organism>
<dbReference type="Pfam" id="PF17201">
    <property type="entry name" value="Cache_3-Cache_2"/>
    <property type="match status" value="1"/>
</dbReference>
<feature type="domain" description="Cache 3/Cache 2 fusion" evidence="1">
    <location>
        <begin position="12"/>
        <end position="150"/>
    </location>
</feature>
<keyword evidence="3" id="KW-1185">Reference proteome</keyword>
<protein>
    <recommendedName>
        <fullName evidence="1">Cache 3/Cache 2 fusion domain-containing protein</fullName>
    </recommendedName>
</protein>
<dbReference type="InterPro" id="IPR033462">
    <property type="entry name" value="Cache_3-Cache_2"/>
</dbReference>
<evidence type="ECO:0000313" key="2">
    <source>
        <dbReference type="EMBL" id="MPW23602.1"/>
    </source>
</evidence>
<dbReference type="AlphaFoldDB" id="A0A7X1NKL6"/>
<reference evidence="2 3" key="1">
    <citation type="submission" date="2019-10" db="EMBL/GenBank/DDBJ databases">
        <title>Paraburkholderia sp. isolated from nodules of Mimosa pudica from Brazilian Atlantic Forest soils.</title>
        <authorList>
            <person name="Paulitsch F."/>
            <person name="Hungria M."/>
            <person name="Dall'Agnol R."/>
        </authorList>
    </citation>
    <scope>NUCLEOTIDE SEQUENCE [LARGE SCALE GENOMIC DNA]</scope>
    <source>
        <strain evidence="2 3">CNPSo 3157</strain>
    </source>
</reference>
<accession>A0A7X1NKL6</accession>
<gene>
    <name evidence="2" type="ORF">GCT13_44535</name>
</gene>
<name>A0A7X1NKL6_9BURK</name>
<dbReference type="SUPFAM" id="SSF103190">
    <property type="entry name" value="Sensory domain-like"/>
    <property type="match status" value="1"/>
</dbReference>
<proteinExistence type="predicted"/>
<evidence type="ECO:0000259" key="1">
    <source>
        <dbReference type="Pfam" id="PF17201"/>
    </source>
</evidence>
<dbReference type="Proteomes" id="UP000484381">
    <property type="component" value="Unassembled WGS sequence"/>
</dbReference>
<dbReference type="EMBL" id="WHNP01000122">
    <property type="protein sequence ID" value="MPW23602.1"/>
    <property type="molecule type" value="Genomic_DNA"/>
</dbReference>
<dbReference type="InterPro" id="IPR029151">
    <property type="entry name" value="Sensor-like_sf"/>
</dbReference>
<comment type="caution">
    <text evidence="2">The sequence shown here is derived from an EMBL/GenBank/DDBJ whole genome shotgun (WGS) entry which is preliminary data.</text>
</comment>
<evidence type="ECO:0000313" key="3">
    <source>
        <dbReference type="Proteomes" id="UP000484381"/>
    </source>
</evidence>
<sequence length="151" mass="15772">MSHAQSPENVKQAMAALKDKTAKLGTPGVKGADAVAGKQVPALYFGTTKMNNNFTVVDEVKKEMGGTATIFVKSGDDFVRVATNVQKDDGSRAIGTVLDPKGKAFAAIHGGGAYYGDADILGKPYITGFEPIHDSGGAVIGIYYVGYPKTQ</sequence>